<organism evidence="2 3">
    <name type="scientific">Holothuria leucospilota</name>
    <name type="common">Black long sea cucumber</name>
    <name type="synonym">Mertensiothuria leucospilota</name>
    <dbReference type="NCBI Taxonomy" id="206669"/>
    <lineage>
        <taxon>Eukaryota</taxon>
        <taxon>Metazoa</taxon>
        <taxon>Echinodermata</taxon>
        <taxon>Eleutherozoa</taxon>
        <taxon>Echinozoa</taxon>
        <taxon>Holothuroidea</taxon>
        <taxon>Aspidochirotacea</taxon>
        <taxon>Aspidochirotida</taxon>
        <taxon>Holothuriidae</taxon>
        <taxon>Holothuria</taxon>
    </lineage>
</organism>
<sequence length="103" mass="11101">MSSVSILLLLICAWIGKSRVVSYVTVCNGKLGEGKNDSECHIVLYQPVCLICPIAGSAQRVGWYYKDTQIAIDELNLASNHAGGLVVNEDCASTGYLYNGVVF</sequence>
<reference evidence="2" key="1">
    <citation type="submission" date="2021-10" db="EMBL/GenBank/DDBJ databases">
        <title>Tropical sea cucumber genome reveals ecological adaptation and Cuvierian tubules defense mechanism.</title>
        <authorList>
            <person name="Chen T."/>
        </authorList>
    </citation>
    <scope>NUCLEOTIDE SEQUENCE</scope>
    <source>
        <strain evidence="2">Nanhai2018</strain>
        <tissue evidence="2">Muscle</tissue>
    </source>
</reference>
<proteinExistence type="predicted"/>
<feature type="signal peptide" evidence="1">
    <location>
        <begin position="1"/>
        <end position="18"/>
    </location>
</feature>
<dbReference type="EMBL" id="JAIZAY010000019">
    <property type="protein sequence ID" value="KAJ8023556.1"/>
    <property type="molecule type" value="Genomic_DNA"/>
</dbReference>
<evidence type="ECO:0000313" key="3">
    <source>
        <dbReference type="Proteomes" id="UP001152320"/>
    </source>
</evidence>
<dbReference type="Proteomes" id="UP001152320">
    <property type="component" value="Chromosome 19"/>
</dbReference>
<accession>A0A9Q1BDC8</accession>
<gene>
    <name evidence="2" type="ORF">HOLleu_36025</name>
</gene>
<feature type="chain" id="PRO_5040443880" evidence="1">
    <location>
        <begin position="19"/>
        <end position="103"/>
    </location>
</feature>
<keyword evidence="1" id="KW-0732">Signal</keyword>
<name>A0A9Q1BDC8_HOLLE</name>
<protein>
    <submittedName>
        <fullName evidence="2">Uncharacterized protein</fullName>
    </submittedName>
</protein>
<comment type="caution">
    <text evidence="2">The sequence shown here is derived from an EMBL/GenBank/DDBJ whole genome shotgun (WGS) entry which is preliminary data.</text>
</comment>
<evidence type="ECO:0000313" key="2">
    <source>
        <dbReference type="EMBL" id="KAJ8023556.1"/>
    </source>
</evidence>
<keyword evidence="3" id="KW-1185">Reference proteome</keyword>
<dbReference type="AlphaFoldDB" id="A0A9Q1BDC8"/>
<evidence type="ECO:0000256" key="1">
    <source>
        <dbReference type="SAM" id="SignalP"/>
    </source>
</evidence>